<evidence type="ECO:0000259" key="1">
    <source>
        <dbReference type="Pfam" id="PF18270"/>
    </source>
</evidence>
<feature type="domain" description="Virulence factor Evf" evidence="1">
    <location>
        <begin position="254"/>
        <end position="408"/>
    </location>
</feature>
<evidence type="ECO:0000313" key="2">
    <source>
        <dbReference type="EMBL" id="PRY28646.1"/>
    </source>
</evidence>
<gene>
    <name evidence="2" type="ORF">CLV43_1272</name>
</gene>
<dbReference type="Pfam" id="PF18270">
    <property type="entry name" value="Evf"/>
    <property type="match status" value="1"/>
</dbReference>
<organism evidence="2 3">
    <name type="scientific">Umezawaea tangerina</name>
    <dbReference type="NCBI Taxonomy" id="84725"/>
    <lineage>
        <taxon>Bacteria</taxon>
        <taxon>Bacillati</taxon>
        <taxon>Actinomycetota</taxon>
        <taxon>Actinomycetes</taxon>
        <taxon>Pseudonocardiales</taxon>
        <taxon>Pseudonocardiaceae</taxon>
        <taxon>Umezawaea</taxon>
    </lineage>
</organism>
<keyword evidence="3" id="KW-1185">Reference proteome</keyword>
<dbReference type="InterPro" id="IPR041576">
    <property type="entry name" value="Evf"/>
</dbReference>
<proteinExistence type="predicted"/>
<dbReference type="OrthoDB" id="6452945at2"/>
<name>A0A2T0S5G0_9PSEU</name>
<dbReference type="Proteomes" id="UP000239494">
    <property type="component" value="Unassembled WGS sequence"/>
</dbReference>
<dbReference type="RefSeq" id="WP_106197002.1">
    <property type="nucleotide sequence ID" value="NZ_PVTF01000027.1"/>
</dbReference>
<dbReference type="EMBL" id="PVTF01000027">
    <property type="protein sequence ID" value="PRY28646.1"/>
    <property type="molecule type" value="Genomic_DNA"/>
</dbReference>
<sequence length="457" mass="50074">MWNTLYLPGTTISSWNGVAVYEYAGGGRFRRMTHWSWSTSYHEHYEVARLATGSWWVPVSTNPPGFWERPTLVVGVPSTSPEPRVNPNGSEYRPGGVYFWVPAVPPPYVPGITTNRVDCHPPSVPPNELGTDVGAAPAGGLAVAQERLAAILAEPVEAVAAAPANAFQDSDGLISFVNLSSDLVNHSAEYKTGTEVFDKIANFFSTLRVKVFTAMQNGKITPLKGDPKPATQWDLTVTHYMQYLLQETGGLTDYAITEETYSETQVVAEFSADFVKLLFDAVTVPSSVIGGVTAFISGVGTTLRTSWDDRVRTYSVDLLGQCHEAVQQNSDGAPDYRYFPKLKYYHLTVDSQQSEFTSDCATVRKITFNFRYEAYVTAVAAAVLDKTTAEYKSFTAFLDKAQAANYKDAQNQLDTVLDGGVSADVPKLNAFGVDLSHYPPARAEQVGQVERRRLVAV</sequence>
<protein>
    <recommendedName>
        <fullName evidence="1">Virulence factor Evf domain-containing protein</fullName>
    </recommendedName>
</protein>
<comment type="caution">
    <text evidence="2">The sequence shown here is derived from an EMBL/GenBank/DDBJ whole genome shotgun (WGS) entry which is preliminary data.</text>
</comment>
<dbReference type="AlphaFoldDB" id="A0A2T0S5G0"/>
<accession>A0A2T0S5G0</accession>
<reference evidence="2 3" key="1">
    <citation type="submission" date="2018-03" db="EMBL/GenBank/DDBJ databases">
        <title>Genomic Encyclopedia of Archaeal and Bacterial Type Strains, Phase II (KMG-II): from individual species to whole genera.</title>
        <authorList>
            <person name="Goeker M."/>
        </authorList>
    </citation>
    <scope>NUCLEOTIDE SEQUENCE [LARGE SCALE GENOMIC DNA]</scope>
    <source>
        <strain evidence="2 3">DSM 44720</strain>
    </source>
</reference>
<evidence type="ECO:0000313" key="3">
    <source>
        <dbReference type="Proteomes" id="UP000239494"/>
    </source>
</evidence>